<accession>A0A834WQ86</accession>
<evidence type="ECO:0000313" key="1">
    <source>
        <dbReference type="EMBL" id="KAF7829443.1"/>
    </source>
</evidence>
<gene>
    <name evidence="1" type="ORF">G2W53_011776</name>
</gene>
<proteinExistence type="predicted"/>
<reference evidence="1" key="1">
    <citation type="submission" date="2020-09" db="EMBL/GenBank/DDBJ databases">
        <title>Genome-Enabled Discovery of Anthraquinone Biosynthesis in Senna tora.</title>
        <authorList>
            <person name="Kang S.-H."/>
            <person name="Pandey R.P."/>
            <person name="Lee C.-M."/>
            <person name="Sim J.-S."/>
            <person name="Jeong J.-T."/>
            <person name="Choi B.-S."/>
            <person name="Jung M."/>
            <person name="Ginzburg D."/>
            <person name="Zhao K."/>
            <person name="Won S.Y."/>
            <person name="Oh T.-J."/>
            <person name="Yu Y."/>
            <person name="Kim N.-H."/>
            <person name="Lee O.R."/>
            <person name="Lee T.-H."/>
            <person name="Bashyal P."/>
            <person name="Kim T.-S."/>
            <person name="Lee W.-H."/>
            <person name="Kawkins C."/>
            <person name="Kim C.-K."/>
            <person name="Kim J.S."/>
            <person name="Ahn B.O."/>
            <person name="Rhee S.Y."/>
            <person name="Sohng J.K."/>
        </authorList>
    </citation>
    <scope>NUCLEOTIDE SEQUENCE</scope>
    <source>
        <tissue evidence="1">Leaf</tissue>
    </source>
</reference>
<protein>
    <submittedName>
        <fullName evidence="1">Uncharacterized protein</fullName>
    </submittedName>
</protein>
<comment type="caution">
    <text evidence="1">The sequence shown here is derived from an EMBL/GenBank/DDBJ whole genome shotgun (WGS) entry which is preliminary data.</text>
</comment>
<dbReference type="Proteomes" id="UP000634136">
    <property type="component" value="Unassembled WGS sequence"/>
</dbReference>
<dbReference type="AlphaFoldDB" id="A0A834WQ86"/>
<evidence type="ECO:0000313" key="2">
    <source>
        <dbReference type="Proteomes" id="UP000634136"/>
    </source>
</evidence>
<dbReference type="EMBL" id="JAAIUW010000005">
    <property type="protein sequence ID" value="KAF7829443.1"/>
    <property type="molecule type" value="Genomic_DNA"/>
</dbReference>
<organism evidence="1 2">
    <name type="scientific">Senna tora</name>
    <dbReference type="NCBI Taxonomy" id="362788"/>
    <lineage>
        <taxon>Eukaryota</taxon>
        <taxon>Viridiplantae</taxon>
        <taxon>Streptophyta</taxon>
        <taxon>Embryophyta</taxon>
        <taxon>Tracheophyta</taxon>
        <taxon>Spermatophyta</taxon>
        <taxon>Magnoliopsida</taxon>
        <taxon>eudicotyledons</taxon>
        <taxon>Gunneridae</taxon>
        <taxon>Pentapetalae</taxon>
        <taxon>rosids</taxon>
        <taxon>fabids</taxon>
        <taxon>Fabales</taxon>
        <taxon>Fabaceae</taxon>
        <taxon>Caesalpinioideae</taxon>
        <taxon>Cassia clade</taxon>
        <taxon>Senna</taxon>
    </lineage>
</organism>
<keyword evidence="2" id="KW-1185">Reference proteome</keyword>
<sequence length="27" mass="3068">MARRYSFSFRLSVLYGGSFLVKLKIGA</sequence>
<name>A0A834WQ86_9FABA</name>